<feature type="compositionally biased region" description="Low complexity" evidence="1">
    <location>
        <begin position="42"/>
        <end position="58"/>
    </location>
</feature>
<evidence type="ECO:0008006" key="5">
    <source>
        <dbReference type="Google" id="ProtNLM"/>
    </source>
</evidence>
<feature type="signal peptide" evidence="2">
    <location>
        <begin position="1"/>
        <end position="20"/>
    </location>
</feature>
<evidence type="ECO:0000313" key="4">
    <source>
        <dbReference type="Proteomes" id="UP000319499"/>
    </source>
</evidence>
<dbReference type="OrthoDB" id="1437822at2"/>
<proteinExistence type="predicted"/>
<dbReference type="Proteomes" id="UP000319499">
    <property type="component" value="Unassembled WGS sequence"/>
</dbReference>
<keyword evidence="4" id="KW-1185">Reference proteome</keyword>
<name>A0A563DIL0_9FLAO</name>
<evidence type="ECO:0000313" key="3">
    <source>
        <dbReference type="EMBL" id="TWP29851.1"/>
    </source>
</evidence>
<evidence type="ECO:0000256" key="2">
    <source>
        <dbReference type="SAM" id="SignalP"/>
    </source>
</evidence>
<organism evidence="3 4">
    <name type="scientific">Apibacter muscae</name>
    <dbReference type="NCBI Taxonomy" id="2509004"/>
    <lineage>
        <taxon>Bacteria</taxon>
        <taxon>Pseudomonadati</taxon>
        <taxon>Bacteroidota</taxon>
        <taxon>Flavobacteriia</taxon>
        <taxon>Flavobacteriales</taxon>
        <taxon>Weeksellaceae</taxon>
        <taxon>Apibacter</taxon>
    </lineage>
</organism>
<gene>
    <name evidence="3" type="ORF">ETU09_02400</name>
</gene>
<comment type="caution">
    <text evidence="3">The sequence shown here is derived from an EMBL/GenBank/DDBJ whole genome shotgun (WGS) entry which is preliminary data.</text>
</comment>
<reference evidence="3 4" key="1">
    <citation type="submission" date="2019-02" db="EMBL/GenBank/DDBJ databases">
        <title>Apibacter muscae sp. nov.: a novel member of the house fly microbiota.</title>
        <authorList>
            <person name="Park R."/>
        </authorList>
    </citation>
    <scope>NUCLEOTIDE SEQUENCE [LARGE SCALE GENOMIC DNA]</scope>
    <source>
        <strain evidence="3 4">AL1</strain>
    </source>
</reference>
<dbReference type="EMBL" id="SELH01000013">
    <property type="protein sequence ID" value="TWP29851.1"/>
    <property type="molecule type" value="Genomic_DNA"/>
</dbReference>
<feature type="region of interest" description="Disordered" evidence="1">
    <location>
        <begin position="22"/>
        <end position="58"/>
    </location>
</feature>
<dbReference type="RefSeq" id="WP_146291642.1">
    <property type="nucleotide sequence ID" value="NZ_SELH01000013.1"/>
</dbReference>
<feature type="chain" id="PRO_5021753643" description="DUF3347 domain-containing protein" evidence="2">
    <location>
        <begin position="21"/>
        <end position="131"/>
    </location>
</feature>
<evidence type="ECO:0000256" key="1">
    <source>
        <dbReference type="SAM" id="MobiDB-lite"/>
    </source>
</evidence>
<sequence>MKKILLSLSLVGLIAFNSCKDEKTTTGNENKTDTTAIIDSSANNTQTEAPTTEATSTELPKFEDKEVQEFVDSYSKFIKENEALLKDSTKIAEMKPKLEEWAQKSLPIFTKLANNPEELKKFTEYFEKTSK</sequence>
<accession>A0A563DIL0</accession>
<keyword evidence="2" id="KW-0732">Signal</keyword>
<protein>
    <recommendedName>
        <fullName evidence="5">DUF3347 domain-containing protein</fullName>
    </recommendedName>
</protein>
<feature type="compositionally biased region" description="Low complexity" evidence="1">
    <location>
        <begin position="25"/>
        <end position="35"/>
    </location>
</feature>
<dbReference type="AlphaFoldDB" id="A0A563DIL0"/>